<dbReference type="GO" id="GO:0031490">
    <property type="term" value="F:chromatin DNA binding"/>
    <property type="evidence" value="ECO:0007669"/>
    <property type="project" value="TreeGrafter"/>
</dbReference>
<dbReference type="EMBL" id="JAUHHV010000005">
    <property type="protein sequence ID" value="KAK1425121.1"/>
    <property type="molecule type" value="Genomic_DNA"/>
</dbReference>
<dbReference type="PANTHER" id="PTHR22597">
    <property type="entry name" value="POLYCOMB GROUP PROTEIN"/>
    <property type="match status" value="1"/>
</dbReference>
<evidence type="ECO:0000259" key="9">
    <source>
        <dbReference type="Pfam" id="PF09733"/>
    </source>
</evidence>
<dbReference type="PANTHER" id="PTHR22597:SF22">
    <property type="entry name" value="POLYCOMB GROUP PROTEIN EMBRYONIC FLOWER 2-RELATED"/>
    <property type="match status" value="1"/>
</dbReference>
<feature type="domain" description="D-isomer specific 2-hydroxyacid dehydrogenase NAD-binding" evidence="8">
    <location>
        <begin position="25"/>
        <end position="73"/>
    </location>
</feature>
<evidence type="ECO:0000256" key="3">
    <source>
        <dbReference type="ARBA" id="ARBA00022771"/>
    </source>
</evidence>
<evidence type="ECO:0000256" key="2">
    <source>
        <dbReference type="ARBA" id="ARBA00022723"/>
    </source>
</evidence>
<evidence type="ECO:0000313" key="11">
    <source>
        <dbReference type="Proteomes" id="UP001229421"/>
    </source>
</evidence>
<keyword evidence="3" id="KW-0863">Zinc-finger</keyword>
<protein>
    <submittedName>
        <fullName evidence="10">Uncharacterized protein</fullName>
    </submittedName>
</protein>
<reference evidence="10" key="1">
    <citation type="journal article" date="2023" name="bioRxiv">
        <title>Improved chromosome-level genome assembly for marigold (Tagetes erecta).</title>
        <authorList>
            <person name="Jiang F."/>
            <person name="Yuan L."/>
            <person name="Wang S."/>
            <person name="Wang H."/>
            <person name="Xu D."/>
            <person name="Wang A."/>
            <person name="Fan W."/>
        </authorList>
    </citation>
    <scope>NUCLEOTIDE SEQUENCE</scope>
    <source>
        <strain evidence="10">WSJ</strain>
        <tissue evidence="10">Leaf</tissue>
    </source>
</reference>
<evidence type="ECO:0000256" key="5">
    <source>
        <dbReference type="ARBA" id="ARBA00023015"/>
    </source>
</evidence>
<dbReference type="CDD" id="cd21553">
    <property type="entry name" value="VEFS-box_EMF2-like"/>
    <property type="match status" value="1"/>
</dbReference>
<dbReference type="AlphaFoldDB" id="A0AAD8KPQ2"/>
<name>A0AAD8KPQ2_TARER</name>
<comment type="caution">
    <text evidence="10">The sequence shown here is derived from an EMBL/GenBank/DDBJ whole genome shotgun (WGS) entry which is preliminary data.</text>
</comment>
<keyword evidence="2" id="KW-0479">Metal-binding</keyword>
<dbReference type="Gene3D" id="3.40.50.720">
    <property type="entry name" value="NAD(P)-binding Rossmann-like Domain"/>
    <property type="match status" value="1"/>
</dbReference>
<keyword evidence="5" id="KW-0805">Transcription regulation</keyword>
<evidence type="ECO:0000256" key="7">
    <source>
        <dbReference type="SAM" id="MobiDB-lite"/>
    </source>
</evidence>
<dbReference type="InterPro" id="IPR019135">
    <property type="entry name" value="Polycomb_protein_VEFS-Box"/>
</dbReference>
<dbReference type="InterPro" id="IPR036291">
    <property type="entry name" value="NAD(P)-bd_dom_sf"/>
</dbReference>
<dbReference type="SUPFAM" id="SSF51735">
    <property type="entry name" value="NAD(P)-binding Rossmann-fold domains"/>
    <property type="match status" value="1"/>
</dbReference>
<keyword evidence="4" id="KW-0862">Zinc</keyword>
<proteinExistence type="inferred from homology"/>
<gene>
    <name evidence="10" type="ORF">QVD17_20466</name>
</gene>
<comment type="similarity">
    <text evidence="1">Belongs to the VEFS (VRN2-EMF2-FIS2-SU(Z)12) family.</text>
</comment>
<accession>A0AAD8KPQ2</accession>
<keyword evidence="6" id="KW-0804">Transcription</keyword>
<evidence type="ECO:0000256" key="6">
    <source>
        <dbReference type="ARBA" id="ARBA00023163"/>
    </source>
</evidence>
<sequence length="376" mass="42679">MSVSLVGKTLTVLKSSQLLTSSHFTCLSWATSRILNDENFAKMKKGVRIVNVPHDGVIDEDVLVRALDVGIVAQHLCISERMDLEIYNPNALGVSSAAGITSSGLESTSQLVPVSSSIAPTTLLQFAKTKKLSIEQTDPRNQSLLHIHRFFHSHRAQPMAPEYVFGEEDSEDEVDDDVADLEDRRMLDDFVDVTKNEKRMMHLWNSFIRNQRCAGRCTYSLGLRGIFIPVWRRLYSDPRITLVFELNILHLPHWEHKCLKSTLLTRADNNGQEDSVIQALNFSTVAATSGFGNSANNVIINNSRFSMTTILPFKVQREMEKAEKEKEKTEKEKEKAKIEREKAVKGKIDKENILERMMKMKAMLKSLTKQLPQIKY</sequence>
<evidence type="ECO:0000259" key="8">
    <source>
        <dbReference type="Pfam" id="PF02826"/>
    </source>
</evidence>
<feature type="region of interest" description="Disordered" evidence="7">
    <location>
        <begin position="322"/>
        <end position="342"/>
    </location>
</feature>
<evidence type="ECO:0000313" key="10">
    <source>
        <dbReference type="EMBL" id="KAK1425121.1"/>
    </source>
</evidence>
<feature type="domain" description="Polycomb protein VEFS-Box" evidence="9">
    <location>
        <begin position="143"/>
        <end position="217"/>
    </location>
</feature>
<dbReference type="Proteomes" id="UP001229421">
    <property type="component" value="Unassembled WGS sequence"/>
</dbReference>
<keyword evidence="11" id="KW-1185">Reference proteome</keyword>
<dbReference type="Pfam" id="PF09733">
    <property type="entry name" value="VEFS-Box"/>
    <property type="match status" value="1"/>
</dbReference>
<dbReference type="InterPro" id="IPR006140">
    <property type="entry name" value="D-isomer_DH_NAD-bd"/>
</dbReference>
<dbReference type="GO" id="GO:0008270">
    <property type="term" value="F:zinc ion binding"/>
    <property type="evidence" value="ECO:0007669"/>
    <property type="project" value="UniProtKB-KW"/>
</dbReference>
<dbReference type="GO" id="GO:0005634">
    <property type="term" value="C:nucleus"/>
    <property type="evidence" value="ECO:0007669"/>
    <property type="project" value="TreeGrafter"/>
</dbReference>
<dbReference type="GO" id="GO:0051287">
    <property type="term" value="F:NAD binding"/>
    <property type="evidence" value="ECO:0007669"/>
    <property type="project" value="InterPro"/>
</dbReference>
<evidence type="ECO:0000256" key="4">
    <source>
        <dbReference type="ARBA" id="ARBA00022833"/>
    </source>
</evidence>
<evidence type="ECO:0000256" key="1">
    <source>
        <dbReference type="ARBA" id="ARBA00007416"/>
    </source>
</evidence>
<organism evidence="10 11">
    <name type="scientific">Tagetes erecta</name>
    <name type="common">African marigold</name>
    <dbReference type="NCBI Taxonomy" id="13708"/>
    <lineage>
        <taxon>Eukaryota</taxon>
        <taxon>Viridiplantae</taxon>
        <taxon>Streptophyta</taxon>
        <taxon>Embryophyta</taxon>
        <taxon>Tracheophyta</taxon>
        <taxon>Spermatophyta</taxon>
        <taxon>Magnoliopsida</taxon>
        <taxon>eudicotyledons</taxon>
        <taxon>Gunneridae</taxon>
        <taxon>Pentapetalae</taxon>
        <taxon>asterids</taxon>
        <taxon>campanulids</taxon>
        <taxon>Asterales</taxon>
        <taxon>Asteraceae</taxon>
        <taxon>Asteroideae</taxon>
        <taxon>Heliantheae alliance</taxon>
        <taxon>Tageteae</taxon>
        <taxon>Tagetes</taxon>
    </lineage>
</organism>
<dbReference type="Pfam" id="PF02826">
    <property type="entry name" value="2-Hacid_dh_C"/>
    <property type="match status" value="1"/>
</dbReference>